<reference evidence="11 12" key="2">
    <citation type="submission" date="2017-09" db="EMBL/GenBank/DDBJ databases">
        <title>The genome of whitefly Bemisia tabaci, a global crop pest, provides novel insights into virus transmission, host adaptation and insecticide resistance.</title>
        <authorList>
            <person name="Kaur N."/>
            <person name="Kliot A."/>
            <person name="Pinheiro P.V."/>
            <person name="Luan J."/>
            <person name="Zheng Y."/>
            <person name="Liu W."/>
            <person name="Sun H."/>
            <person name="Yang X."/>
            <person name="Xu Y."/>
            <person name="Luo Y."/>
            <person name="Kruse A."/>
            <person name="Fisher T.W."/>
            <person name="Nelson D.R."/>
            <person name="Elimelech M."/>
            <person name="MacCoss M."/>
            <person name="Johnson R."/>
            <person name="Cohen E."/>
            <person name="Hunter W.B."/>
            <person name="Brown J.K."/>
            <person name="Jander G."/>
            <person name="Cilia M."/>
            <person name="Douglas A.E."/>
            <person name="Ghanim M."/>
            <person name="Simmons A.M."/>
            <person name="Wintermantel W.M."/>
            <person name="Ling K.-S."/>
            <person name="Fei Z."/>
        </authorList>
    </citation>
    <scope>NUCLEOTIDE SEQUENCE [LARGE SCALE GENOMIC DNA]</scope>
    <source>
        <strain evidence="11 12">MEAM1</strain>
    </source>
</reference>
<name>A0A249DZM4_9ENTR</name>
<dbReference type="FunFam" id="3.40.50.620:FF:000051">
    <property type="entry name" value="Leucine--tRNA ligase"/>
    <property type="match status" value="1"/>
</dbReference>
<evidence type="ECO:0000256" key="2">
    <source>
        <dbReference type="ARBA" id="ARBA00022490"/>
    </source>
</evidence>
<dbReference type="EMBL" id="CP016303">
    <property type="protein sequence ID" value="ASX27006.1"/>
    <property type="molecule type" value="Genomic_DNA"/>
</dbReference>
<dbReference type="InterPro" id="IPR002300">
    <property type="entry name" value="aa-tRNA-synth_Ia"/>
</dbReference>
<reference evidence="12" key="1">
    <citation type="submission" date="2016-06" db="EMBL/GenBank/DDBJ databases">
        <authorList>
            <person name="Chen W."/>
            <person name="Hasegawa D.K."/>
        </authorList>
    </citation>
    <scope>NUCLEOTIDE SEQUENCE [LARGE SCALE GENOMIC DNA]</scope>
    <source>
        <strain evidence="12">MEAM1</strain>
    </source>
</reference>
<dbReference type="GO" id="GO:0005829">
    <property type="term" value="C:cytosol"/>
    <property type="evidence" value="ECO:0007669"/>
    <property type="project" value="TreeGrafter"/>
</dbReference>
<protein>
    <recommendedName>
        <fullName evidence="9">Leucine--tRNA ligase</fullName>
        <ecNumber evidence="9">6.1.1.4</ecNumber>
    </recommendedName>
    <alternativeName>
        <fullName evidence="9">Leucyl-tRNA synthetase</fullName>
        <shortName evidence="9">LeuRS</shortName>
    </alternativeName>
</protein>
<dbReference type="PROSITE" id="PS00178">
    <property type="entry name" value="AA_TRNA_LIGASE_I"/>
    <property type="match status" value="1"/>
</dbReference>
<evidence type="ECO:0000256" key="3">
    <source>
        <dbReference type="ARBA" id="ARBA00022598"/>
    </source>
</evidence>
<dbReference type="InterPro" id="IPR014729">
    <property type="entry name" value="Rossmann-like_a/b/a_fold"/>
</dbReference>
<dbReference type="InterPro" id="IPR002302">
    <property type="entry name" value="Leu-tRNA-ligase"/>
</dbReference>
<evidence type="ECO:0000313" key="11">
    <source>
        <dbReference type="EMBL" id="ASX27006.1"/>
    </source>
</evidence>
<dbReference type="SUPFAM" id="SSF52374">
    <property type="entry name" value="Nucleotidylyl transferase"/>
    <property type="match status" value="1"/>
</dbReference>
<dbReference type="GO" id="GO:0006429">
    <property type="term" value="P:leucyl-tRNA aminoacylation"/>
    <property type="evidence" value="ECO:0007669"/>
    <property type="project" value="UniProtKB-UniRule"/>
</dbReference>
<accession>A0A249DZM4</accession>
<dbReference type="GO" id="GO:0005524">
    <property type="term" value="F:ATP binding"/>
    <property type="evidence" value="ECO:0007669"/>
    <property type="project" value="UniProtKB-UniRule"/>
</dbReference>
<dbReference type="Pfam" id="PF08264">
    <property type="entry name" value="Anticodon_1"/>
    <property type="match status" value="1"/>
</dbReference>
<dbReference type="OrthoDB" id="9810365at2"/>
<keyword evidence="2 9" id="KW-0963">Cytoplasm</keyword>
<evidence type="ECO:0000256" key="5">
    <source>
        <dbReference type="ARBA" id="ARBA00022840"/>
    </source>
</evidence>
<dbReference type="PANTHER" id="PTHR43740">
    <property type="entry name" value="LEUCYL-TRNA SYNTHETASE"/>
    <property type="match status" value="1"/>
</dbReference>
<dbReference type="InterPro" id="IPR001412">
    <property type="entry name" value="aa-tRNA-synth_I_CS"/>
</dbReference>
<dbReference type="Proteomes" id="UP000216438">
    <property type="component" value="Chromosome"/>
</dbReference>
<dbReference type="Gene3D" id="3.10.20.590">
    <property type="match status" value="1"/>
</dbReference>
<dbReference type="PANTHER" id="PTHR43740:SF2">
    <property type="entry name" value="LEUCINE--TRNA LIGASE, MITOCHONDRIAL"/>
    <property type="match status" value="1"/>
</dbReference>
<dbReference type="HAMAP" id="MF_00049_B">
    <property type="entry name" value="Leu_tRNA_synth_B"/>
    <property type="match status" value="1"/>
</dbReference>
<dbReference type="GO" id="GO:0002161">
    <property type="term" value="F:aminoacyl-tRNA deacylase activity"/>
    <property type="evidence" value="ECO:0007669"/>
    <property type="project" value="InterPro"/>
</dbReference>
<dbReference type="CDD" id="cd00812">
    <property type="entry name" value="LeuRS_core"/>
    <property type="match status" value="1"/>
</dbReference>
<keyword evidence="7 9" id="KW-0030">Aminoacyl-tRNA synthetase</keyword>
<dbReference type="CDD" id="cd07958">
    <property type="entry name" value="Anticodon_Ia_Leu_BEm"/>
    <property type="match status" value="1"/>
</dbReference>
<dbReference type="Gene3D" id="1.10.730.10">
    <property type="entry name" value="Isoleucyl-tRNA Synthetase, Domain 1"/>
    <property type="match status" value="2"/>
</dbReference>
<dbReference type="Pfam" id="PF09334">
    <property type="entry name" value="tRNA-synt_1g"/>
    <property type="match status" value="1"/>
</dbReference>
<comment type="catalytic activity">
    <reaction evidence="8 9">
        <text>tRNA(Leu) + L-leucine + ATP = L-leucyl-tRNA(Leu) + AMP + diphosphate</text>
        <dbReference type="Rhea" id="RHEA:11688"/>
        <dbReference type="Rhea" id="RHEA-COMP:9613"/>
        <dbReference type="Rhea" id="RHEA-COMP:9622"/>
        <dbReference type="ChEBI" id="CHEBI:30616"/>
        <dbReference type="ChEBI" id="CHEBI:33019"/>
        <dbReference type="ChEBI" id="CHEBI:57427"/>
        <dbReference type="ChEBI" id="CHEBI:78442"/>
        <dbReference type="ChEBI" id="CHEBI:78494"/>
        <dbReference type="ChEBI" id="CHEBI:456215"/>
        <dbReference type="EC" id="6.1.1.4"/>
    </reaction>
</comment>
<dbReference type="EC" id="6.1.1.4" evidence="9"/>
<dbReference type="FunFam" id="3.40.50.620:FF:000003">
    <property type="entry name" value="Leucine--tRNA ligase"/>
    <property type="match status" value="1"/>
</dbReference>
<dbReference type="FunFam" id="3.90.740.10:FF:000012">
    <property type="entry name" value="Leucine--tRNA ligase"/>
    <property type="match status" value="1"/>
</dbReference>
<keyword evidence="4 9" id="KW-0547">Nucleotide-binding</keyword>
<evidence type="ECO:0000256" key="4">
    <source>
        <dbReference type="ARBA" id="ARBA00022741"/>
    </source>
</evidence>
<dbReference type="InterPro" id="IPR025709">
    <property type="entry name" value="Leu_tRNA-synth_edit"/>
</dbReference>
<evidence type="ECO:0000256" key="6">
    <source>
        <dbReference type="ARBA" id="ARBA00022917"/>
    </source>
</evidence>
<dbReference type="RefSeq" id="WP_016856950.1">
    <property type="nucleotide sequence ID" value="NZ_CP016303.1"/>
</dbReference>
<comment type="subcellular location">
    <subcellularLocation>
        <location evidence="9">Cytoplasm</location>
    </subcellularLocation>
</comment>
<dbReference type="SUPFAM" id="SSF47323">
    <property type="entry name" value="Anticodon-binding domain of a subclass of class I aminoacyl-tRNA synthetases"/>
    <property type="match status" value="1"/>
</dbReference>
<dbReference type="AlphaFoldDB" id="A0A249DZM4"/>
<dbReference type="NCBIfam" id="TIGR00396">
    <property type="entry name" value="leuS_bact"/>
    <property type="match status" value="1"/>
</dbReference>
<feature type="binding site" evidence="9">
    <location>
        <position position="623"/>
    </location>
    <ligand>
        <name>ATP</name>
        <dbReference type="ChEBI" id="CHEBI:30616"/>
    </ligand>
</feature>
<dbReference type="InterPro" id="IPR015413">
    <property type="entry name" value="Methionyl/Leucyl_tRNA_Synth"/>
</dbReference>
<evidence type="ECO:0000256" key="8">
    <source>
        <dbReference type="ARBA" id="ARBA00047469"/>
    </source>
</evidence>
<dbReference type="Gene3D" id="2.20.28.290">
    <property type="match status" value="1"/>
</dbReference>
<proteinExistence type="inferred from homology"/>
<comment type="similarity">
    <text evidence="1 9 10">Belongs to the class-I aminoacyl-tRNA synthetase family.</text>
</comment>
<dbReference type="GO" id="GO:0004823">
    <property type="term" value="F:leucine-tRNA ligase activity"/>
    <property type="evidence" value="ECO:0007669"/>
    <property type="project" value="UniProtKB-UniRule"/>
</dbReference>
<dbReference type="Gene3D" id="3.40.50.620">
    <property type="entry name" value="HUPs"/>
    <property type="match status" value="2"/>
</dbReference>
<dbReference type="InterPro" id="IPR009008">
    <property type="entry name" value="Val/Leu/Ile-tRNA-synth_edit"/>
</dbReference>
<evidence type="ECO:0000313" key="12">
    <source>
        <dbReference type="Proteomes" id="UP000216438"/>
    </source>
</evidence>
<organism evidence="11 12">
    <name type="scientific">Candidatus Hamiltonella defensa</name>
    <name type="common">Bemisia tabaci</name>
    <dbReference type="NCBI Taxonomy" id="672795"/>
    <lineage>
        <taxon>Bacteria</taxon>
        <taxon>Pseudomonadati</taxon>
        <taxon>Pseudomonadota</taxon>
        <taxon>Gammaproteobacteria</taxon>
        <taxon>Enterobacterales</taxon>
        <taxon>Enterobacteriaceae</taxon>
        <taxon>aphid secondary symbionts</taxon>
        <taxon>Candidatus Williamhamiltonella</taxon>
    </lineage>
</organism>
<evidence type="ECO:0000256" key="7">
    <source>
        <dbReference type="ARBA" id="ARBA00023146"/>
    </source>
</evidence>
<evidence type="ECO:0000256" key="1">
    <source>
        <dbReference type="ARBA" id="ARBA00005594"/>
    </source>
</evidence>
<keyword evidence="5 9" id="KW-0067">ATP-binding</keyword>
<feature type="short sequence motif" description="'KMSKS' region" evidence="9">
    <location>
        <begin position="620"/>
        <end position="624"/>
    </location>
</feature>
<dbReference type="SUPFAM" id="SSF50677">
    <property type="entry name" value="ValRS/IleRS/LeuRS editing domain"/>
    <property type="match status" value="1"/>
</dbReference>
<evidence type="ECO:0000256" key="9">
    <source>
        <dbReference type="HAMAP-Rule" id="MF_00049"/>
    </source>
</evidence>
<feature type="short sequence motif" description="'HIGH' region" evidence="9">
    <location>
        <begin position="42"/>
        <end position="52"/>
    </location>
</feature>
<dbReference type="Pfam" id="PF13603">
    <property type="entry name" value="tRNA-synt_1_2"/>
    <property type="match status" value="1"/>
</dbReference>
<dbReference type="PRINTS" id="PR00985">
    <property type="entry name" value="TRNASYNTHLEU"/>
</dbReference>
<dbReference type="FunFam" id="1.10.730.10:FF:000002">
    <property type="entry name" value="Leucine--tRNA ligase"/>
    <property type="match status" value="1"/>
</dbReference>
<gene>
    <name evidence="9" type="primary">leuS</name>
    <name evidence="11" type="ORF">BA171_02780</name>
</gene>
<keyword evidence="3 9" id="KW-0436">Ligase</keyword>
<evidence type="ECO:0000256" key="10">
    <source>
        <dbReference type="RuleBase" id="RU363035"/>
    </source>
</evidence>
<dbReference type="FunFam" id="2.20.28.290:FF:000001">
    <property type="entry name" value="Leucine--tRNA ligase"/>
    <property type="match status" value="1"/>
</dbReference>
<dbReference type="Pfam" id="PF00133">
    <property type="entry name" value="tRNA-synt_1"/>
    <property type="match status" value="2"/>
</dbReference>
<dbReference type="InterPro" id="IPR013155">
    <property type="entry name" value="M/V/L/I-tRNA-synth_anticd-bd"/>
</dbReference>
<sequence>MQDIYRHQDIESHVQRHWEQTQTFTVKEDPKKEKYYCLAMWPYPSGRLHMGHVRNYTITDVIARYQRMLGKNVLQPMGWDAFGLPAEGAAIKNKTSPVDWTKANIQYMKKQLQSLGFAYDWSRELTSCKPEYYLWEQWFFTQLYEKGLVYKKTSDVNWCPQDFTVLANEQVIDGRCWRCDSKVERKSIPQWFIKITAYADQLLDDLDELEHWPEQVKTMQRHWIGRSEGVEIRFPLDHDEKTDLTVYSTRPDTLMGVTFIAIAPDHFFSAEVARNVPALATFIEECRHIKMAEAETATIEKKGIDTGFFALHPLTGKKIPIWVANFVLMEYGTGAVMGVPGHDQRDWEFATQYDLPIKAVIFLEDGTEPDVQKKPLIEKGRLCHSGEFNGLSYQESFDRIIDKLVDSGTGQRKVNYRLRDWGVSRQRYWGAPIPMITLEDGRIIGTPEDQLPVILPEKTFIKDMINPLKSDQDWAKTSVAGQLGIRETDTFDTFIESSWYYARYACPKYDQGMIEKAAANYWLPVDQYVGGIEHAIMHLLYFRFFHKLMRDQGLVDSKEPAKRLLCQGMVLADAFYYNAQNGERVWVSPTEVTVERDNKGQFLNAFDAQGRDLIHAGMSKMSKSKNNGIDPQAIVEKYGADTVRLFMMFASAPEMTLEWQESGLEGAYRFLKRLWRFVFDHVIQGPTQPLKKENLNSTQKNLRRNLHKTIAKVTDDIGRRQTFNTAIAAIMELMNQLYRAPTNTEQDRALIQEACISVIKMLYPFTPHISFMLWQHLHQSPDETHPLDIDDSFWPMVDQNALIEDETLVVIQINGKMRAKITVPMNSTQQEVYESALQEPTVIKHLKGITPCHVIYVPNKLLNLVIKNE</sequence>
<keyword evidence="6 9" id="KW-0648">Protein biosynthesis</keyword>
<dbReference type="InterPro" id="IPR009080">
    <property type="entry name" value="tRNAsynth_Ia_anticodon-bd"/>
</dbReference>